<feature type="domain" description="O-methyltransferase dimerisation" evidence="5">
    <location>
        <begin position="23"/>
        <end position="110"/>
    </location>
</feature>
<comment type="caution">
    <text evidence="6">The sequence shown here is derived from an EMBL/GenBank/DDBJ whole genome shotgun (WGS) entry which is preliminary data.</text>
</comment>
<evidence type="ECO:0000259" key="5">
    <source>
        <dbReference type="Pfam" id="PF08100"/>
    </source>
</evidence>
<dbReference type="Gene3D" id="3.40.50.150">
    <property type="entry name" value="Vaccinia Virus protein VP39"/>
    <property type="match status" value="1"/>
</dbReference>
<dbReference type="InterPro" id="IPR016461">
    <property type="entry name" value="COMT-like"/>
</dbReference>
<dbReference type="InterPro" id="IPR036388">
    <property type="entry name" value="WH-like_DNA-bd_sf"/>
</dbReference>
<dbReference type="PROSITE" id="PS51683">
    <property type="entry name" value="SAM_OMT_II"/>
    <property type="match status" value="1"/>
</dbReference>
<proteinExistence type="predicted"/>
<evidence type="ECO:0000259" key="4">
    <source>
        <dbReference type="Pfam" id="PF00891"/>
    </source>
</evidence>
<feature type="domain" description="O-methyltransferase C-terminal" evidence="4">
    <location>
        <begin position="132"/>
        <end position="331"/>
    </location>
</feature>
<dbReference type="SUPFAM" id="SSF46785">
    <property type="entry name" value="Winged helix' DNA-binding domain"/>
    <property type="match status" value="1"/>
</dbReference>
<dbReference type="PANTHER" id="PTHR11746">
    <property type="entry name" value="O-METHYLTRANSFERASE"/>
    <property type="match status" value="1"/>
</dbReference>
<organism evidence="6 7">
    <name type="scientific">Brassica napus</name>
    <name type="common">Rape</name>
    <dbReference type="NCBI Taxonomy" id="3708"/>
    <lineage>
        <taxon>Eukaryota</taxon>
        <taxon>Viridiplantae</taxon>
        <taxon>Streptophyta</taxon>
        <taxon>Embryophyta</taxon>
        <taxon>Tracheophyta</taxon>
        <taxon>Spermatophyta</taxon>
        <taxon>Magnoliopsida</taxon>
        <taxon>eudicotyledons</taxon>
        <taxon>Gunneridae</taxon>
        <taxon>Pentapetalae</taxon>
        <taxon>rosids</taxon>
        <taxon>malvids</taxon>
        <taxon>Brassicales</taxon>
        <taxon>Brassicaceae</taxon>
        <taxon>Brassiceae</taxon>
        <taxon>Brassica</taxon>
    </lineage>
</organism>
<dbReference type="Gene3D" id="1.10.10.10">
    <property type="entry name" value="Winged helix-like DNA-binding domain superfamily/Winged helix DNA-binding domain"/>
    <property type="match status" value="1"/>
</dbReference>
<dbReference type="Pfam" id="PF08100">
    <property type="entry name" value="Dimerisation"/>
    <property type="match status" value="1"/>
</dbReference>
<dbReference type="InterPro" id="IPR029063">
    <property type="entry name" value="SAM-dependent_MTases_sf"/>
</dbReference>
<dbReference type="InterPro" id="IPR001077">
    <property type="entry name" value="COMT_C"/>
</dbReference>
<dbReference type="PIRSF" id="PIRSF005739">
    <property type="entry name" value="O-mtase"/>
    <property type="match status" value="1"/>
</dbReference>
<dbReference type="Proteomes" id="UP000824890">
    <property type="component" value="Unassembled WGS sequence"/>
</dbReference>
<reference evidence="6 7" key="1">
    <citation type="submission" date="2021-05" db="EMBL/GenBank/DDBJ databases">
        <title>Genome Assembly of Synthetic Allotetraploid Brassica napus Reveals Homoeologous Exchanges between Subgenomes.</title>
        <authorList>
            <person name="Davis J.T."/>
        </authorList>
    </citation>
    <scope>NUCLEOTIDE SEQUENCE [LARGE SCALE GENOMIC DNA]</scope>
    <source>
        <strain evidence="7">cv. Da-Ae</strain>
        <tissue evidence="6">Seedling</tissue>
    </source>
</reference>
<sequence>MADTQITPQQVTNDDEQLALFAMQLASASVLPMVLKTALDLDLLEIMAKKSSPMSPIEIASQLSMKNSNAPVMLDRILRLLTSYSILICSGGDGVERTYELGPVCKYLTKNEDGVSIAALCLMNQDEVHNEMTSFDYHETDHKFNMVFNNGMSNHSTITMKKILETYKGFEELTSLVDVGGGIGATLKVILSKYPNLKGINFDLLHVIKNATPHDGIVSNILDTIEYWFIMVRDTSIQHVEGDMFKSVPEVDMPRLERQQMRATLAELLQGASREWKSDISRVSTSRDNRHNKPLDQTNFHVYCIMLAHNPGGKERTEKEFEALANKSGFKGIKVVCNAFGVYIIELLKKID</sequence>
<evidence type="ECO:0000313" key="7">
    <source>
        <dbReference type="Proteomes" id="UP000824890"/>
    </source>
</evidence>
<keyword evidence="3" id="KW-0949">S-adenosyl-L-methionine</keyword>
<dbReference type="EMBL" id="JAGKQM010000012">
    <property type="protein sequence ID" value="KAH0896803.1"/>
    <property type="molecule type" value="Genomic_DNA"/>
</dbReference>
<name>A0ABQ8AWC8_BRANA</name>
<dbReference type="InterPro" id="IPR036390">
    <property type="entry name" value="WH_DNA-bd_sf"/>
</dbReference>
<keyword evidence="7" id="KW-1185">Reference proteome</keyword>
<dbReference type="Pfam" id="PF00891">
    <property type="entry name" value="Methyltransf_2"/>
    <property type="match status" value="1"/>
</dbReference>
<protein>
    <submittedName>
        <fullName evidence="6">Uncharacterized protein</fullName>
    </submittedName>
</protein>
<keyword evidence="1" id="KW-0489">Methyltransferase</keyword>
<gene>
    <name evidence="6" type="ORF">HID58_046371</name>
</gene>
<accession>A0ABQ8AWC8</accession>
<keyword evidence="2" id="KW-0808">Transferase</keyword>
<dbReference type="InterPro" id="IPR012967">
    <property type="entry name" value="COMT_dimerisation"/>
</dbReference>
<dbReference type="SUPFAM" id="SSF53335">
    <property type="entry name" value="S-adenosyl-L-methionine-dependent methyltransferases"/>
    <property type="match status" value="1"/>
</dbReference>
<evidence type="ECO:0000256" key="1">
    <source>
        <dbReference type="ARBA" id="ARBA00022603"/>
    </source>
</evidence>
<evidence type="ECO:0000256" key="3">
    <source>
        <dbReference type="ARBA" id="ARBA00022691"/>
    </source>
</evidence>
<evidence type="ECO:0000256" key="2">
    <source>
        <dbReference type="ARBA" id="ARBA00022679"/>
    </source>
</evidence>
<evidence type="ECO:0000313" key="6">
    <source>
        <dbReference type="EMBL" id="KAH0896803.1"/>
    </source>
</evidence>